<dbReference type="GO" id="GO:0019901">
    <property type="term" value="F:protein kinase binding"/>
    <property type="evidence" value="ECO:0007669"/>
    <property type="project" value="InterPro"/>
</dbReference>
<dbReference type="GO" id="GO:0006457">
    <property type="term" value="P:protein folding"/>
    <property type="evidence" value="ECO:0007669"/>
    <property type="project" value="TreeGrafter"/>
</dbReference>
<evidence type="ECO:0000259" key="7">
    <source>
        <dbReference type="SMART" id="SM01070"/>
    </source>
</evidence>
<evidence type="ECO:0000259" key="8">
    <source>
        <dbReference type="SMART" id="SM01071"/>
    </source>
</evidence>
<dbReference type="Pfam" id="PF08565">
    <property type="entry name" value="CDC37_M"/>
    <property type="match status" value="1"/>
</dbReference>
<dbReference type="PANTHER" id="PTHR12800">
    <property type="entry name" value="CDC37-RELATED"/>
    <property type="match status" value="1"/>
</dbReference>
<dbReference type="InterPro" id="IPR013874">
    <property type="entry name" value="Cdc37_Hsp90-bd"/>
</dbReference>
<dbReference type="InterPro" id="IPR013873">
    <property type="entry name" value="Cdc37_C"/>
</dbReference>
<dbReference type="InterPro" id="IPR013855">
    <property type="entry name" value="Cdc37_N_dom"/>
</dbReference>
<sequence length="498" mass="55436">MPLNYSKWDQLELSDDSDIEGHPNVDKRSLIRWKQRDIHEKREARKHHISQLRAQIDCNNVLLPRITKIAATLADPTASLPAPVYFNSLVEQLETNPSRDCPPGNDPKKLEHTYDGMLLSLLSQVGEESRVKVKEAGVSEVDKEVKLAKELAKNMDEHVKRLSITIKKDIATMEAEEKEQKKHITSEDIHEGFENKYVPPKPEPPPVPITKIDKGKKKTTEIEVLNPKGILSAQGDPKVPADSVLSEDDDALPELTPSLVEFSKIPVRAYDKAFQFIQTHRDVVVSGASDALLVAAFRAQSDGKAQYAKQCVHQSLLLQYCEKLGGDGVRVFFRKMISGDERAEKVFVNDVENTYNHLVTRVKVSQEEAEAQQEQIQLVPENPDQSITFNVPDGPPPEELVFEGPGAEEMDIDELRKALQFRWDVFEAFPQNLQEALKGGNLVDVNKVLGEMDVPTAEAVVQQLDMAGILSFAEGGIRDEVPVGNIGGEVSTNMATST</sequence>
<evidence type="ECO:0000256" key="1">
    <source>
        <dbReference type="ARBA" id="ARBA00004496"/>
    </source>
</evidence>
<dbReference type="SMART" id="SM01071">
    <property type="entry name" value="CDC37_N"/>
    <property type="match status" value="1"/>
</dbReference>
<dbReference type="SUPFAM" id="SSF101391">
    <property type="entry name" value="Hsp90 co-chaperone CDC37"/>
    <property type="match status" value="1"/>
</dbReference>
<evidence type="ECO:0000259" key="6">
    <source>
        <dbReference type="SMART" id="SM01069"/>
    </source>
</evidence>
<feature type="domain" description="Cdc37 Hsp90 binding" evidence="7">
    <location>
        <begin position="195"/>
        <end position="373"/>
    </location>
</feature>
<evidence type="ECO:0000256" key="2">
    <source>
        <dbReference type="ARBA" id="ARBA00006222"/>
    </source>
</evidence>
<dbReference type="PANTHER" id="PTHR12800:SF4">
    <property type="entry name" value="HSP90 CO-CHAPERONE CDC37"/>
    <property type="match status" value="1"/>
</dbReference>
<dbReference type="InterPro" id="IPR004918">
    <property type="entry name" value="Cdc37"/>
</dbReference>
<name>A0A9P5YIJ9_9AGAR</name>
<evidence type="ECO:0000256" key="4">
    <source>
        <dbReference type="ARBA" id="ARBA00023186"/>
    </source>
</evidence>
<dbReference type="Pfam" id="PF03234">
    <property type="entry name" value="CDC37_N"/>
    <property type="match status" value="1"/>
</dbReference>
<comment type="subcellular location">
    <subcellularLocation>
        <location evidence="1">Cytoplasm</location>
    </subcellularLocation>
</comment>
<feature type="domain" description="Cdc37 C-terminal" evidence="6">
    <location>
        <begin position="389"/>
        <end position="492"/>
    </location>
</feature>
<dbReference type="GO" id="GO:0050821">
    <property type="term" value="P:protein stabilization"/>
    <property type="evidence" value="ECO:0007669"/>
    <property type="project" value="TreeGrafter"/>
</dbReference>
<dbReference type="SMART" id="SM01069">
    <property type="entry name" value="CDC37_C"/>
    <property type="match status" value="1"/>
</dbReference>
<dbReference type="Gene3D" id="1.20.58.610">
    <property type="entry name" value="Cdc37, Hsp90 binding domain"/>
    <property type="match status" value="1"/>
</dbReference>
<dbReference type="GO" id="GO:0005737">
    <property type="term" value="C:cytoplasm"/>
    <property type="evidence" value="ECO:0007669"/>
    <property type="project" value="UniProtKB-SubCell"/>
</dbReference>
<evidence type="ECO:0000313" key="10">
    <source>
        <dbReference type="Proteomes" id="UP000807353"/>
    </source>
</evidence>
<evidence type="ECO:0000256" key="3">
    <source>
        <dbReference type="ARBA" id="ARBA00022490"/>
    </source>
</evidence>
<dbReference type="OrthoDB" id="440202at2759"/>
<comment type="similarity">
    <text evidence="2">Belongs to the CDC37 family.</text>
</comment>
<organism evidence="9 10">
    <name type="scientific">Collybia nuda</name>
    <dbReference type="NCBI Taxonomy" id="64659"/>
    <lineage>
        <taxon>Eukaryota</taxon>
        <taxon>Fungi</taxon>
        <taxon>Dikarya</taxon>
        <taxon>Basidiomycota</taxon>
        <taxon>Agaricomycotina</taxon>
        <taxon>Agaricomycetes</taxon>
        <taxon>Agaricomycetidae</taxon>
        <taxon>Agaricales</taxon>
        <taxon>Tricholomatineae</taxon>
        <taxon>Clitocybaceae</taxon>
        <taxon>Collybia</taxon>
    </lineage>
</organism>
<keyword evidence="3" id="KW-0963">Cytoplasm</keyword>
<dbReference type="Proteomes" id="UP000807353">
    <property type="component" value="Unassembled WGS sequence"/>
</dbReference>
<dbReference type="Pfam" id="PF08564">
    <property type="entry name" value="CDC37_C"/>
    <property type="match status" value="1"/>
</dbReference>
<evidence type="ECO:0000313" key="9">
    <source>
        <dbReference type="EMBL" id="KAF9468496.1"/>
    </source>
</evidence>
<proteinExistence type="inferred from homology"/>
<keyword evidence="4" id="KW-0143">Chaperone</keyword>
<evidence type="ECO:0000256" key="5">
    <source>
        <dbReference type="ARBA" id="ARBA00031396"/>
    </source>
</evidence>
<feature type="domain" description="Cdc37 N-terminal" evidence="8">
    <location>
        <begin position="2"/>
        <end position="196"/>
    </location>
</feature>
<dbReference type="GO" id="GO:0051087">
    <property type="term" value="F:protein-folding chaperone binding"/>
    <property type="evidence" value="ECO:0007669"/>
    <property type="project" value="TreeGrafter"/>
</dbReference>
<dbReference type="GO" id="GO:0051082">
    <property type="term" value="F:unfolded protein binding"/>
    <property type="evidence" value="ECO:0007669"/>
    <property type="project" value="TreeGrafter"/>
</dbReference>
<dbReference type="AlphaFoldDB" id="A0A9P5YIJ9"/>
<dbReference type="GO" id="GO:0031072">
    <property type="term" value="F:heat shock protein binding"/>
    <property type="evidence" value="ECO:0007669"/>
    <property type="project" value="TreeGrafter"/>
</dbReference>
<dbReference type="SMART" id="SM01070">
    <property type="entry name" value="CDC37_M"/>
    <property type="match status" value="1"/>
</dbReference>
<reference evidence="9" key="1">
    <citation type="submission" date="2020-11" db="EMBL/GenBank/DDBJ databases">
        <authorList>
            <consortium name="DOE Joint Genome Institute"/>
            <person name="Ahrendt S."/>
            <person name="Riley R."/>
            <person name="Andreopoulos W."/>
            <person name="Labutti K."/>
            <person name="Pangilinan J."/>
            <person name="Ruiz-Duenas F.J."/>
            <person name="Barrasa J.M."/>
            <person name="Sanchez-Garcia M."/>
            <person name="Camarero S."/>
            <person name="Miyauchi S."/>
            <person name="Serrano A."/>
            <person name="Linde D."/>
            <person name="Babiker R."/>
            <person name="Drula E."/>
            <person name="Ayuso-Fernandez I."/>
            <person name="Pacheco R."/>
            <person name="Padilla G."/>
            <person name="Ferreira P."/>
            <person name="Barriuso J."/>
            <person name="Kellner H."/>
            <person name="Castanera R."/>
            <person name="Alfaro M."/>
            <person name="Ramirez L."/>
            <person name="Pisabarro A.G."/>
            <person name="Kuo A."/>
            <person name="Tritt A."/>
            <person name="Lipzen A."/>
            <person name="He G."/>
            <person name="Yan M."/>
            <person name="Ng V."/>
            <person name="Cullen D."/>
            <person name="Martin F."/>
            <person name="Rosso M.-N."/>
            <person name="Henrissat B."/>
            <person name="Hibbett D."/>
            <person name="Martinez A.T."/>
            <person name="Grigoriev I.V."/>
        </authorList>
    </citation>
    <scope>NUCLEOTIDE SEQUENCE</scope>
    <source>
        <strain evidence="9">CBS 247.69</strain>
    </source>
</reference>
<dbReference type="EMBL" id="MU150232">
    <property type="protein sequence ID" value="KAF9468496.1"/>
    <property type="molecule type" value="Genomic_DNA"/>
</dbReference>
<keyword evidence="10" id="KW-1185">Reference proteome</keyword>
<gene>
    <name evidence="9" type="ORF">BDZ94DRAFT_1304285</name>
</gene>
<accession>A0A9P5YIJ9</accession>
<protein>
    <recommendedName>
        <fullName evidence="5">Hsp90 chaperone protein kinase-targeting subunit</fullName>
    </recommendedName>
</protein>
<dbReference type="InterPro" id="IPR038189">
    <property type="entry name" value="Cdc37_Hsp90-bd_sf"/>
</dbReference>
<comment type="caution">
    <text evidence="9">The sequence shown here is derived from an EMBL/GenBank/DDBJ whole genome shotgun (WGS) entry which is preliminary data.</text>
</comment>